<comment type="caution">
    <text evidence="2">The sequence shown here is derived from an EMBL/GenBank/DDBJ whole genome shotgun (WGS) entry which is preliminary data.</text>
</comment>
<feature type="compositionally biased region" description="Low complexity" evidence="1">
    <location>
        <begin position="66"/>
        <end position="81"/>
    </location>
</feature>
<feature type="compositionally biased region" description="Polar residues" evidence="1">
    <location>
        <begin position="8"/>
        <end position="17"/>
    </location>
</feature>
<protein>
    <submittedName>
        <fullName evidence="2">Uncharacterized protein</fullName>
    </submittedName>
</protein>
<evidence type="ECO:0000313" key="2">
    <source>
        <dbReference type="EMBL" id="KAE9109050.1"/>
    </source>
</evidence>
<gene>
    <name evidence="2" type="ORF">PF010_g11686</name>
</gene>
<dbReference type="EMBL" id="QXFX01000628">
    <property type="protein sequence ID" value="KAE9109050.1"/>
    <property type="molecule type" value="Genomic_DNA"/>
</dbReference>
<feature type="compositionally biased region" description="Basic and acidic residues" evidence="1">
    <location>
        <begin position="246"/>
        <end position="277"/>
    </location>
</feature>
<dbReference type="Proteomes" id="UP000488956">
    <property type="component" value="Unassembled WGS sequence"/>
</dbReference>
<proteinExistence type="predicted"/>
<evidence type="ECO:0000256" key="1">
    <source>
        <dbReference type="SAM" id="MobiDB-lite"/>
    </source>
</evidence>
<dbReference type="AlphaFoldDB" id="A0A6G0L580"/>
<feature type="region of interest" description="Disordered" evidence="1">
    <location>
        <begin position="1"/>
        <end position="132"/>
    </location>
</feature>
<sequence>MGWLSFPKHQQPQQFQEESSRFAANPPLPPQPPADYAEVARTRQQAYAPVQADDEVPEAPPSPYRQPTQPTAPLPQQYQQQPPLPLTPQDQRGTHSHLSSKDSSGRNSLRPTCRTTTTWAQTTGATPPPPQVRGTFPIAASGRSARAALTVRDRGAPVQARCPLRAHREACCLADLLARSYDEYKAFQTRLLAALRPGQMPVDLHVRQELLRGLRDAHRARRPQRLRRGEAARRAGARVAVAAEVRGEPPERDGMLHRGQQRDAAGDGLRAARHERQAPPAERAMRLWL</sequence>
<name>A0A6G0L580_9STRA</name>
<organism evidence="2 3">
    <name type="scientific">Phytophthora fragariae</name>
    <dbReference type="NCBI Taxonomy" id="53985"/>
    <lineage>
        <taxon>Eukaryota</taxon>
        <taxon>Sar</taxon>
        <taxon>Stramenopiles</taxon>
        <taxon>Oomycota</taxon>
        <taxon>Peronosporomycetes</taxon>
        <taxon>Peronosporales</taxon>
        <taxon>Peronosporaceae</taxon>
        <taxon>Phytophthora</taxon>
    </lineage>
</organism>
<feature type="compositionally biased region" description="Low complexity" evidence="1">
    <location>
        <begin position="110"/>
        <end position="125"/>
    </location>
</feature>
<evidence type="ECO:0000313" key="3">
    <source>
        <dbReference type="Proteomes" id="UP000488956"/>
    </source>
</evidence>
<reference evidence="2 3" key="1">
    <citation type="submission" date="2018-09" db="EMBL/GenBank/DDBJ databases">
        <title>Genomic investigation of the strawberry pathogen Phytophthora fragariae indicates pathogenicity is determined by transcriptional variation in three key races.</title>
        <authorList>
            <person name="Adams T.M."/>
            <person name="Armitage A.D."/>
            <person name="Sobczyk M.K."/>
            <person name="Bates H.J."/>
            <person name="Dunwell J.M."/>
            <person name="Nellist C.F."/>
            <person name="Harrison R.J."/>
        </authorList>
    </citation>
    <scope>NUCLEOTIDE SEQUENCE [LARGE SCALE GENOMIC DNA]</scope>
    <source>
        <strain evidence="2 3">ONT-3</strain>
    </source>
</reference>
<accession>A0A6G0L580</accession>
<feature type="region of interest" description="Disordered" evidence="1">
    <location>
        <begin position="246"/>
        <end position="289"/>
    </location>
</feature>